<accession>A0AAD3TMA6</accession>
<comment type="caution">
    <text evidence="1">The sequence shown here is derived from an EMBL/GenBank/DDBJ whole genome shotgun (WGS) entry which is preliminary data.</text>
</comment>
<proteinExistence type="predicted"/>
<protein>
    <submittedName>
        <fullName evidence="1">Uncharacterized protein</fullName>
    </submittedName>
</protein>
<dbReference type="Proteomes" id="UP001279734">
    <property type="component" value="Unassembled WGS sequence"/>
</dbReference>
<dbReference type="EMBL" id="BSYO01000041">
    <property type="protein sequence ID" value="GMH31811.1"/>
    <property type="molecule type" value="Genomic_DNA"/>
</dbReference>
<dbReference type="AlphaFoldDB" id="A0AAD3TMA6"/>
<organism evidence="1 2">
    <name type="scientific">Nepenthes gracilis</name>
    <name type="common">Slender pitcher plant</name>
    <dbReference type="NCBI Taxonomy" id="150966"/>
    <lineage>
        <taxon>Eukaryota</taxon>
        <taxon>Viridiplantae</taxon>
        <taxon>Streptophyta</taxon>
        <taxon>Embryophyta</taxon>
        <taxon>Tracheophyta</taxon>
        <taxon>Spermatophyta</taxon>
        <taxon>Magnoliopsida</taxon>
        <taxon>eudicotyledons</taxon>
        <taxon>Gunneridae</taxon>
        <taxon>Pentapetalae</taxon>
        <taxon>Caryophyllales</taxon>
        <taxon>Nepenthaceae</taxon>
        <taxon>Nepenthes</taxon>
    </lineage>
</organism>
<sequence length="95" mass="9718">MGASLLMVGDAAESQPAAGFALASSMVDPMDQPLGNPGVPLALRSMLMEQVLAGSCSWDPVFLLASFLDDPMVLNNAAYALLSSCLLCGLLSTGV</sequence>
<evidence type="ECO:0000313" key="2">
    <source>
        <dbReference type="Proteomes" id="UP001279734"/>
    </source>
</evidence>
<evidence type="ECO:0000313" key="1">
    <source>
        <dbReference type="EMBL" id="GMH31811.1"/>
    </source>
</evidence>
<reference evidence="1" key="1">
    <citation type="submission" date="2023-05" db="EMBL/GenBank/DDBJ databases">
        <title>Nepenthes gracilis genome sequencing.</title>
        <authorList>
            <person name="Fukushima K."/>
        </authorList>
    </citation>
    <scope>NUCLEOTIDE SEQUENCE</scope>
    <source>
        <strain evidence="1">SING2019-196</strain>
    </source>
</reference>
<name>A0AAD3TMA6_NEPGR</name>
<keyword evidence="2" id="KW-1185">Reference proteome</keyword>
<gene>
    <name evidence="1" type="ORF">Nepgr_033655</name>
</gene>